<dbReference type="SUPFAM" id="SSF55681">
    <property type="entry name" value="Class II aaRS and biotin synthetases"/>
    <property type="match status" value="1"/>
</dbReference>
<dbReference type="GO" id="GO:0002161">
    <property type="term" value="F:aminoacyl-tRNA deacylase activity"/>
    <property type="evidence" value="ECO:0007669"/>
    <property type="project" value="TreeGrafter"/>
</dbReference>
<dbReference type="Gene3D" id="3.30.980.10">
    <property type="entry name" value="Threonyl-trna Synthetase, Chain A, domain 2"/>
    <property type="match status" value="1"/>
</dbReference>
<dbReference type="Proteomes" id="UP001208570">
    <property type="component" value="Unassembled WGS sequence"/>
</dbReference>
<dbReference type="SMART" id="SM00863">
    <property type="entry name" value="tRNA_SAD"/>
    <property type="match status" value="1"/>
</dbReference>
<keyword evidence="7" id="KW-0694">RNA-binding</keyword>
<dbReference type="GO" id="GO:0005829">
    <property type="term" value="C:cytosol"/>
    <property type="evidence" value="ECO:0007669"/>
    <property type="project" value="TreeGrafter"/>
</dbReference>
<dbReference type="PROSITE" id="PS50860">
    <property type="entry name" value="AA_TRNA_LIGASE_II_ALA"/>
    <property type="match status" value="1"/>
</dbReference>
<dbReference type="GO" id="GO:0005524">
    <property type="term" value="F:ATP binding"/>
    <property type="evidence" value="ECO:0007669"/>
    <property type="project" value="UniProtKB-KW"/>
</dbReference>
<proteinExistence type="inferred from homology"/>
<evidence type="ECO:0000259" key="10">
    <source>
        <dbReference type="PROSITE" id="PS50860"/>
    </source>
</evidence>
<dbReference type="EC" id="6.1.1.7" evidence="2"/>
<dbReference type="SUPFAM" id="SSF101353">
    <property type="entry name" value="Putative anticodon-binding domain of alanyl-tRNA synthetase (AlaRS)"/>
    <property type="match status" value="1"/>
</dbReference>
<dbReference type="Gene3D" id="3.30.930.10">
    <property type="entry name" value="Bira Bifunctional Protein, Domain 2"/>
    <property type="match status" value="1"/>
</dbReference>
<dbReference type="InterPro" id="IPR012947">
    <property type="entry name" value="tRNA_SAD"/>
</dbReference>
<dbReference type="PRINTS" id="PR00980">
    <property type="entry name" value="TRNASYNTHALA"/>
</dbReference>
<sequence>MHPLVPYLLGQKHPSGTRLVNYQRCLRTGDIDSVGDDSHLTFFEMLGNWSLGAYFKEDAIAMSCEFLCSDKWLGIPKESINISVFAGDHTHNIPPDALSFSLWQNIGIPSHRIHRLNKEENWWGPTGKTGPCGPDTEMFIDMGGNTNEFPGSRYLEIWNDVFMEYYKDERGMFSLLKHPCVDTGMGIERMICILQKKKSIYETELFLPLLQALIEKTPYRYGHETSTDRALRIICDHLKTAVFLIADGVLPSNVGQGYVLRRLLRRSIRHGRKLGFSGAFLFQLVSIVQNIYATTYPFLKEQKTFIEEEILSEENAFNKTLTRGEQEFLKMLGKTTTSHISGKNAFRLYDTFGFPLELTCELAHEHGVSVDIDAFHAAFEAHRNLSRIDGKVKFKGGLVEQSEATTKLHTATHLLHQALREVLGSHISQKGSNITSDRLRFDFSHHEKMSAQEIQKTEDIVNDKIREDLPVTIQKMSLKQAKSLGCLSVFKGPDDEIITVYKIGSFSAEVCGGPHVIHTAELGSFHIQKEQSSSRGVRRIKAILKE</sequence>
<dbReference type="PANTHER" id="PTHR11777:SF9">
    <property type="entry name" value="ALANINE--TRNA LIGASE, CYTOPLASMIC"/>
    <property type="match status" value="1"/>
</dbReference>
<keyword evidence="12" id="KW-1185">Reference proteome</keyword>
<name>A0AAD9MWM0_9ANNE</name>
<dbReference type="GO" id="GO:0004813">
    <property type="term" value="F:alanine-tRNA ligase activity"/>
    <property type="evidence" value="ECO:0007669"/>
    <property type="project" value="UniProtKB-EC"/>
</dbReference>
<comment type="caution">
    <text evidence="11">The sequence shown here is derived from an EMBL/GenBank/DDBJ whole genome shotgun (WGS) entry which is preliminary data.</text>
</comment>
<dbReference type="CDD" id="cd00673">
    <property type="entry name" value="AlaRS_core"/>
    <property type="match status" value="1"/>
</dbReference>
<evidence type="ECO:0000313" key="11">
    <source>
        <dbReference type="EMBL" id="KAK2146828.1"/>
    </source>
</evidence>
<dbReference type="AlphaFoldDB" id="A0AAD9MWM0"/>
<evidence type="ECO:0000256" key="4">
    <source>
        <dbReference type="ARBA" id="ARBA00022598"/>
    </source>
</evidence>
<dbReference type="InterPro" id="IPR002318">
    <property type="entry name" value="Ala-tRNA-lgiase_IIc"/>
</dbReference>
<keyword evidence="4" id="KW-0436">Ligase</keyword>
<evidence type="ECO:0000256" key="8">
    <source>
        <dbReference type="ARBA" id="ARBA00022917"/>
    </source>
</evidence>
<dbReference type="Pfam" id="PF01411">
    <property type="entry name" value="tRNA-synt_2c"/>
    <property type="match status" value="1"/>
</dbReference>
<evidence type="ECO:0000256" key="5">
    <source>
        <dbReference type="ARBA" id="ARBA00022741"/>
    </source>
</evidence>
<feature type="domain" description="Alanyl-transfer RNA synthetases family profile" evidence="10">
    <location>
        <begin position="1"/>
        <end position="546"/>
    </location>
</feature>
<organism evidence="11 12">
    <name type="scientific">Paralvinella palmiformis</name>
    <dbReference type="NCBI Taxonomy" id="53620"/>
    <lineage>
        <taxon>Eukaryota</taxon>
        <taxon>Metazoa</taxon>
        <taxon>Spiralia</taxon>
        <taxon>Lophotrochozoa</taxon>
        <taxon>Annelida</taxon>
        <taxon>Polychaeta</taxon>
        <taxon>Sedentaria</taxon>
        <taxon>Canalipalpata</taxon>
        <taxon>Terebellida</taxon>
        <taxon>Terebelliformia</taxon>
        <taxon>Alvinellidae</taxon>
        <taxon>Paralvinella</taxon>
    </lineage>
</organism>
<protein>
    <recommendedName>
        <fullName evidence="2">alanine--tRNA ligase</fullName>
        <ecNumber evidence="2">6.1.1.7</ecNumber>
    </recommendedName>
</protein>
<dbReference type="FunFam" id="3.30.980.10:FF:000004">
    <property type="entry name" value="Alanine--tRNA ligase, cytoplasmic"/>
    <property type="match status" value="1"/>
</dbReference>
<evidence type="ECO:0000313" key="12">
    <source>
        <dbReference type="Proteomes" id="UP001208570"/>
    </source>
</evidence>
<evidence type="ECO:0000256" key="3">
    <source>
        <dbReference type="ARBA" id="ARBA00022555"/>
    </source>
</evidence>
<dbReference type="GO" id="GO:0000049">
    <property type="term" value="F:tRNA binding"/>
    <property type="evidence" value="ECO:0007669"/>
    <property type="project" value="UniProtKB-KW"/>
</dbReference>
<evidence type="ECO:0000256" key="1">
    <source>
        <dbReference type="ARBA" id="ARBA00008226"/>
    </source>
</evidence>
<evidence type="ECO:0000256" key="7">
    <source>
        <dbReference type="ARBA" id="ARBA00022884"/>
    </source>
</evidence>
<dbReference type="PANTHER" id="PTHR11777">
    <property type="entry name" value="ALANYL-TRNA SYNTHETASE"/>
    <property type="match status" value="1"/>
</dbReference>
<keyword evidence="8" id="KW-0648">Protein biosynthesis</keyword>
<evidence type="ECO:0000256" key="9">
    <source>
        <dbReference type="ARBA" id="ARBA00023146"/>
    </source>
</evidence>
<gene>
    <name evidence="11" type="ORF">LSH36_583g02099</name>
</gene>
<dbReference type="InterPro" id="IPR045864">
    <property type="entry name" value="aa-tRNA-synth_II/BPL/LPL"/>
</dbReference>
<keyword evidence="6" id="KW-0067">ATP-binding</keyword>
<dbReference type="InterPro" id="IPR018165">
    <property type="entry name" value="Ala-tRNA-synth_IIc_core"/>
</dbReference>
<comment type="similarity">
    <text evidence="1">Belongs to the class-II aminoacyl-tRNA synthetase family.</text>
</comment>
<dbReference type="NCBIfam" id="NF002436">
    <property type="entry name" value="PRK01584.1"/>
    <property type="match status" value="1"/>
</dbReference>
<dbReference type="InterPro" id="IPR018162">
    <property type="entry name" value="Ala-tRNA-ligase_IIc_anticod-bd"/>
</dbReference>
<dbReference type="EMBL" id="JAODUP010000583">
    <property type="protein sequence ID" value="KAK2146828.1"/>
    <property type="molecule type" value="Genomic_DNA"/>
</dbReference>
<keyword evidence="5" id="KW-0547">Nucleotide-binding</keyword>
<dbReference type="SUPFAM" id="SSF55186">
    <property type="entry name" value="ThrRS/AlaRS common domain"/>
    <property type="match status" value="1"/>
</dbReference>
<dbReference type="GO" id="GO:0006419">
    <property type="term" value="P:alanyl-tRNA aminoacylation"/>
    <property type="evidence" value="ECO:0007669"/>
    <property type="project" value="InterPro"/>
</dbReference>
<dbReference type="InterPro" id="IPR050058">
    <property type="entry name" value="Ala-tRNA_ligase"/>
</dbReference>
<accession>A0AAD9MWM0</accession>
<keyword evidence="9" id="KW-0030">Aminoacyl-tRNA synthetase</keyword>
<dbReference type="Pfam" id="PF07973">
    <property type="entry name" value="tRNA_SAD"/>
    <property type="match status" value="1"/>
</dbReference>
<keyword evidence="3" id="KW-0820">tRNA-binding</keyword>
<dbReference type="Gene3D" id="3.30.54.20">
    <property type="match status" value="1"/>
</dbReference>
<dbReference type="InterPro" id="IPR018163">
    <property type="entry name" value="Thr/Ala-tRNA-synth_IIc_edit"/>
</dbReference>
<evidence type="ECO:0000256" key="2">
    <source>
        <dbReference type="ARBA" id="ARBA00013168"/>
    </source>
</evidence>
<dbReference type="InterPro" id="IPR018164">
    <property type="entry name" value="Ala-tRNA-synth_IIc_N"/>
</dbReference>
<reference evidence="11" key="1">
    <citation type="journal article" date="2023" name="Mol. Biol. Evol.">
        <title>Third-Generation Sequencing Reveals the Adaptive Role of the Epigenome in Three Deep-Sea Polychaetes.</title>
        <authorList>
            <person name="Perez M."/>
            <person name="Aroh O."/>
            <person name="Sun Y."/>
            <person name="Lan Y."/>
            <person name="Juniper S.K."/>
            <person name="Young C.R."/>
            <person name="Angers B."/>
            <person name="Qian P.Y."/>
        </authorList>
    </citation>
    <scope>NUCLEOTIDE SEQUENCE</scope>
    <source>
        <strain evidence="11">P08H-3</strain>
    </source>
</reference>
<evidence type="ECO:0000256" key="6">
    <source>
        <dbReference type="ARBA" id="ARBA00022840"/>
    </source>
</evidence>